<feature type="transmembrane region" description="Helical" evidence="5">
    <location>
        <begin position="73"/>
        <end position="92"/>
    </location>
</feature>
<evidence type="ECO:0000256" key="3">
    <source>
        <dbReference type="ARBA" id="ARBA00022989"/>
    </source>
</evidence>
<keyword evidence="7" id="KW-1185">Reference proteome</keyword>
<protein>
    <recommendedName>
        <fullName evidence="5">Probable membrane transporter protein</fullName>
    </recommendedName>
</protein>
<proteinExistence type="inferred from homology"/>
<feature type="transmembrane region" description="Helical" evidence="5">
    <location>
        <begin position="143"/>
        <end position="168"/>
    </location>
</feature>
<dbReference type="Pfam" id="PF01925">
    <property type="entry name" value="TauE"/>
    <property type="match status" value="1"/>
</dbReference>
<feature type="transmembrane region" description="Helical" evidence="5">
    <location>
        <begin position="180"/>
        <end position="201"/>
    </location>
</feature>
<evidence type="ECO:0000256" key="4">
    <source>
        <dbReference type="ARBA" id="ARBA00023136"/>
    </source>
</evidence>
<evidence type="ECO:0000313" key="6">
    <source>
        <dbReference type="EMBL" id="MCG2588195.1"/>
    </source>
</evidence>
<evidence type="ECO:0000256" key="1">
    <source>
        <dbReference type="ARBA" id="ARBA00004141"/>
    </source>
</evidence>
<dbReference type="Proteomes" id="UP001165366">
    <property type="component" value="Unassembled WGS sequence"/>
</dbReference>
<dbReference type="PANTHER" id="PTHR43483:SF3">
    <property type="entry name" value="MEMBRANE TRANSPORTER PROTEIN HI_0806-RELATED"/>
    <property type="match status" value="1"/>
</dbReference>
<keyword evidence="2 5" id="KW-0812">Transmembrane</keyword>
<dbReference type="RefSeq" id="WP_237853039.1">
    <property type="nucleotide sequence ID" value="NZ_JAKLWS010000006.1"/>
</dbReference>
<sequence>MLFLILVLGGVVAGILAGLFGIGGGILFTPILFLVFTSAGLDNPTPWTIATALFCTFIASISSSIQQRNERNFYWREGVLVGLVGSIGVYLGKLIVTSPYYTKDVFVSLFSVLLVTVAVLFYRRSRTDINLQVTRDSFGVSKAGAAGVSGGIIAALAGVGGGIVLVPIMNLVYKLKLSKAVSISSLAIVLISLSGWLQYALLSGSHQGLTEYALGYVDFGSGLPLIIGAFGGGFLGVRIGHSLDQKILQIAFSLLILIIAAMMISSIA</sequence>
<feature type="transmembrane region" description="Helical" evidence="5">
    <location>
        <begin position="247"/>
        <end position="267"/>
    </location>
</feature>
<accession>A0ABS9KBJ4</accession>
<feature type="transmembrane region" description="Helical" evidence="5">
    <location>
        <begin position="104"/>
        <end position="123"/>
    </location>
</feature>
<dbReference type="InterPro" id="IPR002781">
    <property type="entry name" value="TM_pro_TauE-like"/>
</dbReference>
<keyword evidence="3 5" id="KW-1133">Transmembrane helix</keyword>
<comment type="caution">
    <text evidence="6">The sequence shown here is derived from an EMBL/GenBank/DDBJ whole genome shotgun (WGS) entry which is preliminary data.</text>
</comment>
<keyword evidence="5" id="KW-1003">Cell membrane</keyword>
<comment type="similarity">
    <text evidence="5">Belongs to the 4-toluene sulfonate uptake permease (TSUP) (TC 2.A.102) family.</text>
</comment>
<reference evidence="6" key="1">
    <citation type="submission" date="2022-01" db="EMBL/GenBank/DDBJ databases">
        <authorList>
            <person name="Wang Y."/>
        </authorList>
    </citation>
    <scope>NUCLEOTIDE SEQUENCE</scope>
    <source>
        <strain evidence="6">WB101</strain>
    </source>
</reference>
<evidence type="ECO:0000256" key="2">
    <source>
        <dbReference type="ARBA" id="ARBA00022692"/>
    </source>
</evidence>
<feature type="transmembrane region" description="Helical" evidence="5">
    <location>
        <begin position="6"/>
        <end position="35"/>
    </location>
</feature>
<dbReference type="PANTHER" id="PTHR43483">
    <property type="entry name" value="MEMBRANE TRANSPORTER PROTEIN HI_0806-RELATED"/>
    <property type="match status" value="1"/>
</dbReference>
<comment type="subcellular location">
    <subcellularLocation>
        <location evidence="5">Cell membrane</location>
        <topology evidence="5">Multi-pass membrane protein</topology>
    </subcellularLocation>
    <subcellularLocation>
        <location evidence="1">Membrane</location>
        <topology evidence="1">Multi-pass membrane protein</topology>
    </subcellularLocation>
</comment>
<evidence type="ECO:0000313" key="7">
    <source>
        <dbReference type="Proteomes" id="UP001165366"/>
    </source>
</evidence>
<name>A0ABS9KBJ4_9BACT</name>
<feature type="transmembrane region" description="Helical" evidence="5">
    <location>
        <begin position="213"/>
        <end position="235"/>
    </location>
</feature>
<gene>
    <name evidence="6" type="ORF">L6773_06430</name>
</gene>
<dbReference type="EMBL" id="JAKLWS010000006">
    <property type="protein sequence ID" value="MCG2588195.1"/>
    <property type="molecule type" value="Genomic_DNA"/>
</dbReference>
<keyword evidence="4 5" id="KW-0472">Membrane</keyword>
<evidence type="ECO:0000256" key="5">
    <source>
        <dbReference type="RuleBase" id="RU363041"/>
    </source>
</evidence>
<organism evidence="6 7">
    <name type="scientific">Rhodohalobacter sulfatireducens</name>
    <dbReference type="NCBI Taxonomy" id="2911366"/>
    <lineage>
        <taxon>Bacteria</taxon>
        <taxon>Pseudomonadati</taxon>
        <taxon>Balneolota</taxon>
        <taxon>Balneolia</taxon>
        <taxon>Balneolales</taxon>
        <taxon>Balneolaceae</taxon>
        <taxon>Rhodohalobacter</taxon>
    </lineage>
</organism>
<feature type="transmembrane region" description="Helical" evidence="5">
    <location>
        <begin position="47"/>
        <end position="67"/>
    </location>
</feature>
<reference evidence="6" key="2">
    <citation type="submission" date="2024-05" db="EMBL/GenBank/DDBJ databases">
        <title>Rhodohalobacter halophilus gen. nov., sp. nov., a moderately halophilic member of the family Balneolaceae.</title>
        <authorList>
            <person name="Xia J."/>
        </authorList>
    </citation>
    <scope>NUCLEOTIDE SEQUENCE</scope>
    <source>
        <strain evidence="6">WB101</strain>
    </source>
</reference>